<comment type="caution">
    <text evidence="2">The sequence shown here is derived from an EMBL/GenBank/DDBJ whole genome shotgun (WGS) entry which is preliminary data.</text>
</comment>
<accession>A0ABQ7C574</accession>
<keyword evidence="3" id="KW-1185">Reference proteome</keyword>
<feature type="region of interest" description="Disordered" evidence="1">
    <location>
        <begin position="187"/>
        <end position="219"/>
    </location>
</feature>
<evidence type="ECO:0000313" key="2">
    <source>
        <dbReference type="EMBL" id="KAF3546826.1"/>
    </source>
</evidence>
<evidence type="ECO:0000256" key="1">
    <source>
        <dbReference type="SAM" id="MobiDB-lite"/>
    </source>
</evidence>
<protein>
    <recommendedName>
        <fullName evidence="4">Cupin type-1 domain-containing protein</fullName>
    </recommendedName>
</protein>
<sequence length="219" mass="24658">MVRTAGNTSPWEDSTMLTSVTRFNAGITYESLLVPAGYGTFGPKREESSPTSNQRVLKQRITSSGRVYNFDEFQKLEEQEEEFLEILQAYQTTTKRAGNIAALPPAKEPRKMLILHQGVLVFIPSTHPHLEQMEVKEVGEHMLPLLFIQKEKPNLWVTGSSFQVPDPSFQVPDLSFTQGATRINNSYQHARGKGDSRRGDESSNDVQKTLRVAHPRGSR</sequence>
<dbReference type="EMBL" id="QGKV02000832">
    <property type="protein sequence ID" value="KAF3546826.1"/>
    <property type="molecule type" value="Genomic_DNA"/>
</dbReference>
<feature type="compositionally biased region" description="Basic and acidic residues" evidence="1">
    <location>
        <begin position="192"/>
        <end position="201"/>
    </location>
</feature>
<proteinExistence type="predicted"/>
<organism evidence="2 3">
    <name type="scientific">Brassica cretica</name>
    <name type="common">Mustard</name>
    <dbReference type="NCBI Taxonomy" id="69181"/>
    <lineage>
        <taxon>Eukaryota</taxon>
        <taxon>Viridiplantae</taxon>
        <taxon>Streptophyta</taxon>
        <taxon>Embryophyta</taxon>
        <taxon>Tracheophyta</taxon>
        <taxon>Spermatophyta</taxon>
        <taxon>Magnoliopsida</taxon>
        <taxon>eudicotyledons</taxon>
        <taxon>Gunneridae</taxon>
        <taxon>Pentapetalae</taxon>
        <taxon>rosids</taxon>
        <taxon>malvids</taxon>
        <taxon>Brassicales</taxon>
        <taxon>Brassicaceae</taxon>
        <taxon>Brassiceae</taxon>
        <taxon>Brassica</taxon>
    </lineage>
</organism>
<name>A0ABQ7C574_BRACR</name>
<evidence type="ECO:0000313" key="3">
    <source>
        <dbReference type="Proteomes" id="UP000266723"/>
    </source>
</evidence>
<reference evidence="2 3" key="1">
    <citation type="journal article" date="2020" name="BMC Genomics">
        <title>Intraspecific diversification of the crop wild relative Brassica cretica Lam. using demographic model selection.</title>
        <authorList>
            <person name="Kioukis A."/>
            <person name="Michalopoulou V.A."/>
            <person name="Briers L."/>
            <person name="Pirintsos S."/>
            <person name="Studholme D.J."/>
            <person name="Pavlidis P."/>
            <person name="Sarris P.F."/>
        </authorList>
    </citation>
    <scope>NUCLEOTIDE SEQUENCE [LARGE SCALE GENOMIC DNA]</scope>
    <source>
        <strain evidence="3">cv. PFS-1207/04</strain>
    </source>
</reference>
<dbReference type="Proteomes" id="UP000266723">
    <property type="component" value="Unassembled WGS sequence"/>
</dbReference>
<gene>
    <name evidence="2" type="ORF">DY000_02006594</name>
</gene>
<evidence type="ECO:0008006" key="4">
    <source>
        <dbReference type="Google" id="ProtNLM"/>
    </source>
</evidence>